<name>A0A927Q298_9ACTN</name>
<dbReference type="InterPro" id="IPR032678">
    <property type="entry name" value="tRNA-synt_1_cat_dom"/>
</dbReference>
<evidence type="ECO:0000256" key="2">
    <source>
        <dbReference type="ARBA" id="ARBA00022598"/>
    </source>
</evidence>
<dbReference type="PANTHER" id="PTHR10890">
    <property type="entry name" value="CYSTEINYL-TRNA SYNTHETASE"/>
    <property type="match status" value="1"/>
</dbReference>
<dbReference type="SUPFAM" id="SSF52374">
    <property type="entry name" value="Nucleotidylyl transferase"/>
    <property type="match status" value="1"/>
</dbReference>
<dbReference type="PANTHER" id="PTHR10890:SF3">
    <property type="entry name" value="CYSTEINE--TRNA LIGASE, CYTOPLASMIC"/>
    <property type="match status" value="1"/>
</dbReference>
<evidence type="ECO:0000256" key="5">
    <source>
        <dbReference type="SAM" id="MobiDB-lite"/>
    </source>
</evidence>
<dbReference type="GO" id="GO:0005524">
    <property type="term" value="F:ATP binding"/>
    <property type="evidence" value="ECO:0007669"/>
    <property type="project" value="UniProtKB-KW"/>
</dbReference>
<reference evidence="7" key="1">
    <citation type="submission" date="2020-09" db="EMBL/GenBank/DDBJ databases">
        <title>Nocardioides sp. strain MJB4 16S ribosomal RNA gene Genome sequencing and assembly.</title>
        <authorList>
            <person name="Kim I."/>
        </authorList>
    </citation>
    <scope>NUCLEOTIDE SEQUENCE</scope>
    <source>
        <strain evidence="7">MJB4</strain>
    </source>
</reference>
<accession>A0A927Q298</accession>
<comment type="subunit">
    <text evidence="1">Monomer.</text>
</comment>
<evidence type="ECO:0000256" key="1">
    <source>
        <dbReference type="ARBA" id="ARBA00011245"/>
    </source>
</evidence>
<dbReference type="InterPro" id="IPR014729">
    <property type="entry name" value="Rossmann-like_a/b/a_fold"/>
</dbReference>
<dbReference type="GO" id="GO:0004817">
    <property type="term" value="F:cysteine-tRNA ligase activity"/>
    <property type="evidence" value="ECO:0007669"/>
    <property type="project" value="TreeGrafter"/>
</dbReference>
<evidence type="ECO:0000313" key="7">
    <source>
        <dbReference type="EMBL" id="MBD8870179.1"/>
    </source>
</evidence>
<keyword evidence="2 7" id="KW-0436">Ligase</keyword>
<evidence type="ECO:0000313" key="8">
    <source>
        <dbReference type="Proteomes" id="UP000616839"/>
    </source>
</evidence>
<feature type="region of interest" description="Disordered" evidence="5">
    <location>
        <begin position="192"/>
        <end position="218"/>
    </location>
</feature>
<keyword evidence="3" id="KW-0547">Nucleotide-binding</keyword>
<dbReference type="GO" id="GO:0006423">
    <property type="term" value="P:cysteinyl-tRNA aminoacylation"/>
    <property type="evidence" value="ECO:0007669"/>
    <property type="project" value="TreeGrafter"/>
</dbReference>
<gene>
    <name evidence="7" type="ORF">IE331_11145</name>
</gene>
<dbReference type="Proteomes" id="UP000616839">
    <property type="component" value="Unassembled WGS sequence"/>
</dbReference>
<keyword evidence="8" id="KW-1185">Reference proteome</keyword>
<comment type="caution">
    <text evidence="7">The sequence shown here is derived from an EMBL/GenBank/DDBJ whole genome shotgun (WGS) entry which is preliminary data.</text>
</comment>
<dbReference type="PRINTS" id="PR00983">
    <property type="entry name" value="TRNASYNTHCYS"/>
</dbReference>
<keyword evidence="4" id="KW-0067">ATP-binding</keyword>
<protein>
    <submittedName>
        <fullName evidence="7">Class I tRNA ligase family protein</fullName>
    </submittedName>
</protein>
<dbReference type="InterPro" id="IPR024909">
    <property type="entry name" value="Cys-tRNA/MSH_ligase"/>
</dbReference>
<organism evidence="7 8">
    <name type="scientific">Nocardioides donggukensis</name>
    <dbReference type="NCBI Taxonomy" id="2774019"/>
    <lineage>
        <taxon>Bacteria</taxon>
        <taxon>Bacillati</taxon>
        <taxon>Actinomycetota</taxon>
        <taxon>Actinomycetes</taxon>
        <taxon>Propionibacteriales</taxon>
        <taxon>Nocardioidaceae</taxon>
        <taxon>Nocardioides</taxon>
    </lineage>
</organism>
<dbReference type="GO" id="GO:0005829">
    <property type="term" value="C:cytosol"/>
    <property type="evidence" value="ECO:0007669"/>
    <property type="project" value="TreeGrafter"/>
</dbReference>
<dbReference type="AlphaFoldDB" id="A0A927Q298"/>
<dbReference type="EMBL" id="JACYXZ010000003">
    <property type="protein sequence ID" value="MBD8870179.1"/>
    <property type="molecule type" value="Genomic_DNA"/>
</dbReference>
<sequence length="406" mass="43035">MGHTRRVSIPTSFSVPNLPGVVGAAGRYPVETPAPVPLTLAGRTVLPAGPLRVYSCGITPYDVTHVGHASTFVWADLIGSLAHATGTEVVMCRNVTDVDDVLTAAARGRGRHYDEFALTQEFLFDRDMRALAVAPPAMSPHARSHIRNVVRLAAALLEAGAAYEREGHVYFRGDAVRHASGLDEGPALAASREFGDQGDAPGRESPFDVPVWRPSPEDHPAWPSPWGWGRPGWHAECAAMAITGLGSAVDVLVGGSDLTFPHHAYQAAMAEAATGVAPFAHAVVHVGEVRMAGEKMAKSTGNLVLVRDLLERYSGPAVRLALLNRPWDQPWDCEDEEFHRGAADLERLHSAAGAGADAGSARAEVLRLLAHELDVPAALELAVAEGGAAARFLVDVLKLREATASA</sequence>
<proteinExistence type="predicted"/>
<evidence type="ECO:0000256" key="3">
    <source>
        <dbReference type="ARBA" id="ARBA00022741"/>
    </source>
</evidence>
<feature type="domain" description="tRNA synthetases class I catalytic" evidence="6">
    <location>
        <begin position="50"/>
        <end position="339"/>
    </location>
</feature>
<evidence type="ECO:0000259" key="6">
    <source>
        <dbReference type="Pfam" id="PF01406"/>
    </source>
</evidence>
<dbReference type="Gene3D" id="3.40.50.620">
    <property type="entry name" value="HUPs"/>
    <property type="match status" value="1"/>
</dbReference>
<dbReference type="Pfam" id="PF01406">
    <property type="entry name" value="tRNA-synt_1e"/>
    <property type="match status" value="1"/>
</dbReference>
<evidence type="ECO:0000256" key="4">
    <source>
        <dbReference type="ARBA" id="ARBA00022840"/>
    </source>
</evidence>